<keyword evidence="2" id="KW-1003">Cell membrane</keyword>
<organism evidence="13">
    <name type="scientific">Timema californicum</name>
    <name type="common">California timema</name>
    <name type="synonym">Walking stick</name>
    <dbReference type="NCBI Taxonomy" id="61474"/>
    <lineage>
        <taxon>Eukaryota</taxon>
        <taxon>Metazoa</taxon>
        <taxon>Ecdysozoa</taxon>
        <taxon>Arthropoda</taxon>
        <taxon>Hexapoda</taxon>
        <taxon>Insecta</taxon>
        <taxon>Pterygota</taxon>
        <taxon>Neoptera</taxon>
        <taxon>Polyneoptera</taxon>
        <taxon>Phasmatodea</taxon>
        <taxon>Timematodea</taxon>
        <taxon>Timematoidea</taxon>
        <taxon>Timematidae</taxon>
        <taxon>Timema</taxon>
    </lineage>
</organism>
<dbReference type="SUPFAM" id="SSF49299">
    <property type="entry name" value="PKD domain"/>
    <property type="match status" value="4"/>
</dbReference>
<evidence type="ECO:0000256" key="1">
    <source>
        <dbReference type="ARBA" id="ARBA00004236"/>
    </source>
</evidence>
<keyword evidence="4 10" id="KW-0732">Signal</keyword>
<feature type="domain" description="PKD/Chitinase" evidence="11">
    <location>
        <begin position="589"/>
        <end position="677"/>
    </location>
</feature>
<dbReference type="SMART" id="SM00765">
    <property type="entry name" value="MANEC"/>
    <property type="match status" value="1"/>
</dbReference>
<dbReference type="FunFam" id="2.60.40.10:FF:000257">
    <property type="entry name" value="Dyslexia-associated protein KIAA0319-like"/>
    <property type="match status" value="1"/>
</dbReference>
<feature type="transmembrane region" description="Helical" evidence="9">
    <location>
        <begin position="918"/>
        <end position="943"/>
    </location>
</feature>
<keyword evidence="6 9" id="KW-1133">Transmembrane helix</keyword>
<keyword evidence="7 9" id="KW-0472">Membrane</keyword>
<evidence type="ECO:0000256" key="3">
    <source>
        <dbReference type="ARBA" id="ARBA00022692"/>
    </source>
</evidence>
<evidence type="ECO:0000256" key="10">
    <source>
        <dbReference type="SAM" id="SignalP"/>
    </source>
</evidence>
<evidence type="ECO:0000259" key="12">
    <source>
        <dbReference type="SMART" id="SM00765"/>
    </source>
</evidence>
<dbReference type="FunFam" id="2.60.40.10:FF:000061">
    <property type="entry name" value="Dyslexia-associated protein KIAA0319 homolog"/>
    <property type="match status" value="3"/>
</dbReference>
<dbReference type="CDD" id="cd19941">
    <property type="entry name" value="TIL"/>
    <property type="match status" value="1"/>
</dbReference>
<evidence type="ECO:0000256" key="7">
    <source>
        <dbReference type="ARBA" id="ARBA00023136"/>
    </source>
</evidence>
<comment type="subcellular location">
    <subcellularLocation>
        <location evidence="1">Cell membrane</location>
    </subcellularLocation>
</comment>
<dbReference type="InterPro" id="IPR011106">
    <property type="entry name" value="MANSC_N"/>
</dbReference>
<dbReference type="PANTHER" id="PTHR46182">
    <property type="entry name" value="FI19480P1"/>
    <property type="match status" value="1"/>
</dbReference>
<dbReference type="PANTHER" id="PTHR46182:SF2">
    <property type="entry name" value="FI19480P1"/>
    <property type="match status" value="1"/>
</dbReference>
<dbReference type="CDD" id="cd00146">
    <property type="entry name" value="PKD"/>
    <property type="match status" value="2"/>
</dbReference>
<dbReference type="SMART" id="SM00089">
    <property type="entry name" value="PKD"/>
    <property type="match status" value="5"/>
</dbReference>
<dbReference type="InterPro" id="IPR035986">
    <property type="entry name" value="PKD_dom_sf"/>
</dbReference>
<feature type="domain" description="PKD/Chitinase" evidence="11">
    <location>
        <begin position="307"/>
        <end position="389"/>
    </location>
</feature>
<keyword evidence="8" id="KW-0325">Glycoprotein</keyword>
<gene>
    <name evidence="13" type="ORF">TCMB3V08_LOCUS6840</name>
</gene>
<dbReference type="InterPro" id="IPR022409">
    <property type="entry name" value="PKD/Chitinase_dom"/>
</dbReference>
<reference evidence="13" key="1">
    <citation type="submission" date="2020-11" db="EMBL/GenBank/DDBJ databases">
        <authorList>
            <person name="Tran Van P."/>
        </authorList>
    </citation>
    <scope>NUCLEOTIDE SEQUENCE</scope>
</reference>
<evidence type="ECO:0000256" key="4">
    <source>
        <dbReference type="ARBA" id="ARBA00022729"/>
    </source>
</evidence>
<evidence type="ECO:0000256" key="2">
    <source>
        <dbReference type="ARBA" id="ARBA00022475"/>
    </source>
</evidence>
<keyword evidence="5" id="KW-0677">Repeat</keyword>
<name>A0A7R9J7U9_TIMCA</name>
<dbReference type="EMBL" id="OE182185">
    <property type="protein sequence ID" value="CAD7574220.1"/>
    <property type="molecule type" value="Genomic_DNA"/>
</dbReference>
<dbReference type="InterPro" id="IPR013783">
    <property type="entry name" value="Ig-like_fold"/>
</dbReference>
<feature type="domain" description="Seven cysteines N-terminal" evidence="12">
    <location>
        <begin position="26"/>
        <end position="109"/>
    </location>
</feature>
<keyword evidence="3 9" id="KW-0812">Transmembrane</keyword>
<dbReference type="InterPro" id="IPR013980">
    <property type="entry name" value="MANSC_dom"/>
</dbReference>
<dbReference type="GO" id="GO:0001764">
    <property type="term" value="P:neuron migration"/>
    <property type="evidence" value="ECO:0007669"/>
    <property type="project" value="TreeGrafter"/>
</dbReference>
<evidence type="ECO:0000256" key="5">
    <source>
        <dbReference type="ARBA" id="ARBA00022737"/>
    </source>
</evidence>
<dbReference type="Gene3D" id="2.60.40.10">
    <property type="entry name" value="Immunoglobulins"/>
    <property type="match status" value="5"/>
</dbReference>
<dbReference type="Pfam" id="PF23597">
    <property type="entry name" value="KIAA0319_N"/>
    <property type="match status" value="1"/>
</dbReference>
<evidence type="ECO:0000313" key="13">
    <source>
        <dbReference type="EMBL" id="CAD7574220.1"/>
    </source>
</evidence>
<feature type="domain" description="PKD/Chitinase" evidence="11">
    <location>
        <begin position="497"/>
        <end position="583"/>
    </location>
</feature>
<protein>
    <submittedName>
        <fullName evidence="13">(California timema) hypothetical protein</fullName>
    </submittedName>
</protein>
<evidence type="ECO:0000259" key="11">
    <source>
        <dbReference type="SMART" id="SM00089"/>
    </source>
</evidence>
<evidence type="ECO:0000256" key="9">
    <source>
        <dbReference type="SAM" id="Phobius"/>
    </source>
</evidence>
<evidence type="ECO:0000256" key="6">
    <source>
        <dbReference type="ARBA" id="ARBA00022989"/>
    </source>
</evidence>
<feature type="domain" description="PKD/Chitinase" evidence="11">
    <location>
        <begin position="687"/>
        <end position="774"/>
    </location>
</feature>
<proteinExistence type="predicted"/>
<dbReference type="Pfam" id="PF22352">
    <property type="entry name" value="K319L-like_PKD"/>
    <property type="match status" value="5"/>
</dbReference>
<sequence length="1019" mass="111926">MWLCVCLFLSAMVTLSWGHIREMDPRWRDSCPQIYLSEFKSYAPIGNETSGVFAKKATIHTIEDCIADCCDDKMCNIIFMHNTECFQISCYTNEACIPLYRPEAIFTTMVLVSPLPPADSWEEVVNVPQEDDNYPVSDIMDVAESNYIYTSGHHTCEDGVLIDCPLHESCVTVAKHSRNGLCHCDQGYSRNASGVCVLMDKWKKGPETRMFVGKKLPFTESSSEPNKMFSEGELGGKTDVAIVEVSSVRPLKQLVVSAISKEVRLPENAVTLSAYTVPAEQPGNNTLYVVADNTGQVRSLAFGIVSAPRQNLNPDADINIVFSSPGEHYNYEWTLVSQPEGGNSGTMNDQNGGTLKLSNLIEGLYTFKVSVSSPGAYGETLANVTVLPPKRINQIPVAIISPSSQTVKLPNTGAVLDGSTSRDDDSIIGWHWELQQGPLGYQPHLVDTPTLQLDNLVMPGNYTFKLTVEDSDHATNFTTANITVLKVTDYPPEANAGQDIIVYLPKNNLTLNGNLSTDDRLIASWEWTKSPSDQNKAVDMQNTRTPYLQLSNLEKGIYTFVLKVTDSSGQSSSAEVHVFVKPPTNTPPVADAGQDLAVALPQTSVLLNGSHSSDDNKIVAWLWQQNSGPSKVSFSAINSSQTNVTDLTKGDYEFQLTVTDDSGNKASDVVRVTVTQNKNARPKANGGGDQTVVLPVSVVVLNGSQSSDDLGIVRWQWTREGSSLALGKVVGQTDTSPVLQLTDVVPGRYVFRLHVSDDQGLGDEDTVSIIVKPDPHLLHLVELTLNIEGSMLTQSQQESLEAKLALLLRDEAAIHIQETRVEERTRHAVIVFYVDQKGGKTVLSGPAVVKRLKEKLKQDSGLLELSVANIQTAVCQNNCSGHGVCDQASRQCLCEAFWMQDLISKYLRDGDSNCDWSILYVIILLFIGVLLIVGGVWGMVCVFQRSCVRRPRKRQKYALLDEEEDVAMIPPLTHKIVLSETDSDSDVLFESRKCKANGDARNGHKLRNGFAKIGRRIKT</sequence>
<evidence type="ECO:0000256" key="8">
    <source>
        <dbReference type="ARBA" id="ARBA00023180"/>
    </source>
</evidence>
<accession>A0A7R9J7U9</accession>
<feature type="chain" id="PRO_5031108442" evidence="10">
    <location>
        <begin position="19"/>
        <end position="1019"/>
    </location>
</feature>
<feature type="signal peptide" evidence="10">
    <location>
        <begin position="1"/>
        <end position="18"/>
    </location>
</feature>
<dbReference type="GO" id="GO:0005886">
    <property type="term" value="C:plasma membrane"/>
    <property type="evidence" value="ECO:0007669"/>
    <property type="project" value="UniProtKB-SubCell"/>
</dbReference>
<feature type="domain" description="PKD/Chitinase" evidence="11">
    <location>
        <begin position="397"/>
        <end position="485"/>
    </location>
</feature>
<dbReference type="InterPro" id="IPR029865">
    <property type="entry name" value="KIAA0319-like"/>
</dbReference>
<dbReference type="GO" id="GO:0031410">
    <property type="term" value="C:cytoplasmic vesicle"/>
    <property type="evidence" value="ECO:0007669"/>
    <property type="project" value="TreeGrafter"/>
</dbReference>
<dbReference type="Pfam" id="PF23620">
    <property type="entry name" value="KIAA0319"/>
    <property type="match status" value="1"/>
</dbReference>
<dbReference type="InterPro" id="IPR056502">
    <property type="entry name" value="KIAA0319-like_C"/>
</dbReference>
<dbReference type="AlphaFoldDB" id="A0A7R9J7U9"/>
<dbReference type="FunFam" id="2.60.40.10:FF:001655">
    <property type="entry name" value="Blast:Dyslexia-associated protein KIAA0319"/>
    <property type="match status" value="1"/>
</dbReference>